<accession>A0AAV7MDC3</accession>
<dbReference type="AlphaFoldDB" id="A0AAV7MDC3"/>
<feature type="compositionally biased region" description="Low complexity" evidence="1">
    <location>
        <begin position="128"/>
        <end position="146"/>
    </location>
</feature>
<keyword evidence="3" id="KW-1185">Reference proteome</keyword>
<feature type="region of interest" description="Disordered" evidence="1">
    <location>
        <begin position="1"/>
        <end position="158"/>
    </location>
</feature>
<dbReference type="Proteomes" id="UP001066276">
    <property type="component" value="Chromosome 10"/>
</dbReference>
<proteinExistence type="predicted"/>
<reference evidence="2" key="1">
    <citation type="journal article" date="2022" name="bioRxiv">
        <title>Sequencing and chromosome-scale assembly of the giantPleurodeles waltlgenome.</title>
        <authorList>
            <person name="Brown T."/>
            <person name="Elewa A."/>
            <person name="Iarovenko S."/>
            <person name="Subramanian E."/>
            <person name="Araus A.J."/>
            <person name="Petzold A."/>
            <person name="Susuki M."/>
            <person name="Suzuki K.-i.T."/>
            <person name="Hayashi T."/>
            <person name="Toyoda A."/>
            <person name="Oliveira C."/>
            <person name="Osipova E."/>
            <person name="Leigh N.D."/>
            <person name="Simon A."/>
            <person name="Yun M.H."/>
        </authorList>
    </citation>
    <scope>NUCLEOTIDE SEQUENCE</scope>
    <source>
        <strain evidence="2">20211129_DDA</strain>
        <tissue evidence="2">Liver</tissue>
    </source>
</reference>
<protein>
    <submittedName>
        <fullName evidence="2">Uncharacterized protein</fullName>
    </submittedName>
</protein>
<evidence type="ECO:0000256" key="1">
    <source>
        <dbReference type="SAM" id="MobiDB-lite"/>
    </source>
</evidence>
<gene>
    <name evidence="2" type="ORF">NDU88_006405</name>
</gene>
<evidence type="ECO:0000313" key="2">
    <source>
        <dbReference type="EMBL" id="KAJ1101336.1"/>
    </source>
</evidence>
<sequence length="158" mass="16468">MQDCLGLTTPILQGQPWDQRGTSLSAAGHESGAADPPQVRRASRPLTDSRGSSGLSAIGLRPSAGHRRWPRCSRQLSAAGSGGPPTPESVRDPAPQMVPRVDGRPASPGRGVPTPPRRPEQPPALFTLPLRLNPGPRGPALPARPGSDLQLRPSGNAV</sequence>
<name>A0AAV7MDC3_PLEWA</name>
<comment type="caution">
    <text evidence="2">The sequence shown here is derived from an EMBL/GenBank/DDBJ whole genome shotgun (WGS) entry which is preliminary data.</text>
</comment>
<dbReference type="EMBL" id="JANPWB010000014">
    <property type="protein sequence ID" value="KAJ1101336.1"/>
    <property type="molecule type" value="Genomic_DNA"/>
</dbReference>
<organism evidence="2 3">
    <name type="scientific">Pleurodeles waltl</name>
    <name type="common">Iberian ribbed newt</name>
    <dbReference type="NCBI Taxonomy" id="8319"/>
    <lineage>
        <taxon>Eukaryota</taxon>
        <taxon>Metazoa</taxon>
        <taxon>Chordata</taxon>
        <taxon>Craniata</taxon>
        <taxon>Vertebrata</taxon>
        <taxon>Euteleostomi</taxon>
        <taxon>Amphibia</taxon>
        <taxon>Batrachia</taxon>
        <taxon>Caudata</taxon>
        <taxon>Salamandroidea</taxon>
        <taxon>Salamandridae</taxon>
        <taxon>Pleurodelinae</taxon>
        <taxon>Pleurodeles</taxon>
    </lineage>
</organism>
<evidence type="ECO:0000313" key="3">
    <source>
        <dbReference type="Proteomes" id="UP001066276"/>
    </source>
</evidence>